<reference evidence="1 2" key="2">
    <citation type="journal article" date="2022" name="Mol. Ecol. Resour.">
        <title>The genomes of chicory, endive, great burdock and yacon provide insights into Asteraceae paleo-polyploidization history and plant inulin production.</title>
        <authorList>
            <person name="Fan W."/>
            <person name="Wang S."/>
            <person name="Wang H."/>
            <person name="Wang A."/>
            <person name="Jiang F."/>
            <person name="Liu H."/>
            <person name="Zhao H."/>
            <person name="Xu D."/>
            <person name="Zhang Y."/>
        </authorList>
    </citation>
    <scope>NUCLEOTIDE SEQUENCE [LARGE SCALE GENOMIC DNA]</scope>
    <source>
        <strain evidence="2">cv. Yunnan</strain>
        <tissue evidence="1">Leaves</tissue>
    </source>
</reference>
<sequence>MVFLVTLWSSLASNRGVKVPETTDEHSAMVSALIHVIRGGNDVNVVIVESLPERKVCGGCGMRITDECLGCDAIYTPPHVVEKRGRNIEE</sequence>
<evidence type="ECO:0000313" key="2">
    <source>
        <dbReference type="Proteomes" id="UP001056120"/>
    </source>
</evidence>
<accession>A0ACB9BW92</accession>
<organism evidence="1 2">
    <name type="scientific">Smallanthus sonchifolius</name>
    <dbReference type="NCBI Taxonomy" id="185202"/>
    <lineage>
        <taxon>Eukaryota</taxon>
        <taxon>Viridiplantae</taxon>
        <taxon>Streptophyta</taxon>
        <taxon>Embryophyta</taxon>
        <taxon>Tracheophyta</taxon>
        <taxon>Spermatophyta</taxon>
        <taxon>Magnoliopsida</taxon>
        <taxon>eudicotyledons</taxon>
        <taxon>Gunneridae</taxon>
        <taxon>Pentapetalae</taxon>
        <taxon>asterids</taxon>
        <taxon>campanulids</taxon>
        <taxon>Asterales</taxon>
        <taxon>Asteraceae</taxon>
        <taxon>Asteroideae</taxon>
        <taxon>Heliantheae alliance</taxon>
        <taxon>Millerieae</taxon>
        <taxon>Smallanthus</taxon>
    </lineage>
</organism>
<dbReference type="EMBL" id="CM042039">
    <property type="protein sequence ID" value="KAI3726283.1"/>
    <property type="molecule type" value="Genomic_DNA"/>
</dbReference>
<protein>
    <submittedName>
        <fullName evidence="1">Uncharacterized protein</fullName>
    </submittedName>
</protein>
<gene>
    <name evidence="1" type="ORF">L1987_66080</name>
</gene>
<reference evidence="2" key="1">
    <citation type="journal article" date="2022" name="Mol. Ecol. Resour.">
        <title>The genomes of chicory, endive, great burdock and yacon provide insights into Asteraceae palaeo-polyploidization history and plant inulin production.</title>
        <authorList>
            <person name="Fan W."/>
            <person name="Wang S."/>
            <person name="Wang H."/>
            <person name="Wang A."/>
            <person name="Jiang F."/>
            <person name="Liu H."/>
            <person name="Zhao H."/>
            <person name="Xu D."/>
            <person name="Zhang Y."/>
        </authorList>
    </citation>
    <scope>NUCLEOTIDE SEQUENCE [LARGE SCALE GENOMIC DNA]</scope>
    <source>
        <strain evidence="2">cv. Yunnan</strain>
    </source>
</reference>
<comment type="caution">
    <text evidence="1">The sequence shown here is derived from an EMBL/GenBank/DDBJ whole genome shotgun (WGS) entry which is preliminary data.</text>
</comment>
<evidence type="ECO:0000313" key="1">
    <source>
        <dbReference type="EMBL" id="KAI3726283.1"/>
    </source>
</evidence>
<dbReference type="Proteomes" id="UP001056120">
    <property type="component" value="Linkage Group LG22"/>
</dbReference>
<proteinExistence type="predicted"/>
<name>A0ACB9BW92_9ASTR</name>
<keyword evidence="2" id="KW-1185">Reference proteome</keyword>